<name>A0A1R3SVY0_9BACT</name>
<dbReference type="AlphaFoldDB" id="A0A1R3SVY0"/>
<protein>
    <submittedName>
        <fullName evidence="1">Uncharacterized protein</fullName>
    </submittedName>
</protein>
<evidence type="ECO:0000313" key="1">
    <source>
        <dbReference type="EMBL" id="SCD19130.1"/>
    </source>
</evidence>
<sequence length="40" mass="4640">MYFCTWQGNNVLHVLNIKQVYETTNVFTSGFTLLTLVGRM</sequence>
<proteinExistence type="predicted"/>
<dbReference type="EMBL" id="LT605205">
    <property type="protein sequence ID" value="SCD19130.1"/>
    <property type="molecule type" value="Genomic_DNA"/>
</dbReference>
<gene>
    <name evidence="1" type="ORF">PSM36_0295</name>
</gene>
<evidence type="ECO:0000313" key="2">
    <source>
        <dbReference type="Proteomes" id="UP000187464"/>
    </source>
</evidence>
<keyword evidence="2" id="KW-1185">Reference proteome</keyword>
<accession>A0A1R3SVY0</accession>
<dbReference type="KEGG" id="psac:PSM36_0295"/>
<dbReference type="Proteomes" id="UP000187464">
    <property type="component" value="Chromosome I"/>
</dbReference>
<reference evidence="1 2" key="1">
    <citation type="submission" date="2016-08" db="EMBL/GenBank/DDBJ databases">
        <authorList>
            <person name="Seilhamer J.J."/>
        </authorList>
    </citation>
    <scope>NUCLEOTIDE SEQUENCE [LARGE SCALE GENOMIC DNA]</scope>
    <source>
        <strain evidence="1">M3/6</strain>
    </source>
</reference>
<organism evidence="1 2">
    <name type="scientific">Proteiniphilum saccharofermentans</name>
    <dbReference type="NCBI Taxonomy" id="1642647"/>
    <lineage>
        <taxon>Bacteria</taxon>
        <taxon>Pseudomonadati</taxon>
        <taxon>Bacteroidota</taxon>
        <taxon>Bacteroidia</taxon>
        <taxon>Bacteroidales</taxon>
        <taxon>Dysgonomonadaceae</taxon>
        <taxon>Proteiniphilum</taxon>
    </lineage>
</organism>